<evidence type="ECO:0000256" key="1">
    <source>
        <dbReference type="ARBA" id="ARBA00010986"/>
    </source>
</evidence>
<evidence type="ECO:0000313" key="5">
    <source>
        <dbReference type="EMBL" id="MDO7858326.1"/>
    </source>
</evidence>
<evidence type="ECO:0000256" key="2">
    <source>
        <dbReference type="ARBA" id="ARBA00023239"/>
    </source>
</evidence>
<dbReference type="Gene3D" id="2.30.130.110">
    <property type="match status" value="1"/>
</dbReference>
<dbReference type="Pfam" id="PF04295">
    <property type="entry name" value="GD_AH_second"/>
    <property type="match status" value="1"/>
</dbReference>
<dbReference type="InterPro" id="IPR013974">
    <property type="entry name" value="SAF"/>
</dbReference>
<reference evidence="4" key="1">
    <citation type="submission" date="2023-03" db="EMBL/GenBank/DDBJ databases">
        <title>a new species belonging to Providencia genus.</title>
        <authorList>
            <person name="Yang W."/>
            <person name="Hu F."/>
            <person name="Shen S."/>
            <person name="Ding L."/>
            <person name="Yin D."/>
        </authorList>
    </citation>
    <scope>NUCLEOTIDE SEQUENCE</scope>
    <source>
        <strain evidence="4">CRE-3FA-0001</strain>
    </source>
</reference>
<dbReference type="CDD" id="cd11613">
    <property type="entry name" value="SAF_AH_GD"/>
    <property type="match status" value="1"/>
</dbReference>
<dbReference type="PANTHER" id="PTHR30536:SF5">
    <property type="entry name" value="ALTRONATE DEHYDRATASE"/>
    <property type="match status" value="1"/>
</dbReference>
<dbReference type="EMBL" id="JARRYG010000002">
    <property type="protein sequence ID" value="MDG4695087.1"/>
    <property type="molecule type" value="Genomic_DNA"/>
</dbReference>
<gene>
    <name evidence="4" type="ORF">P7V44_02410</name>
    <name evidence="5" type="ORF">Q5E86_18675</name>
</gene>
<dbReference type="EMBL" id="JAUQTG010000013">
    <property type="protein sequence ID" value="MDO7858326.1"/>
    <property type="molecule type" value="Genomic_DNA"/>
</dbReference>
<dbReference type="GO" id="GO:0016829">
    <property type="term" value="F:lyase activity"/>
    <property type="evidence" value="ECO:0007669"/>
    <property type="project" value="UniProtKB-KW"/>
</dbReference>
<dbReference type="InterPro" id="IPR052172">
    <property type="entry name" value="UxaA_altronate/galactarate_dh"/>
</dbReference>
<evidence type="ECO:0000313" key="6">
    <source>
        <dbReference type="Proteomes" id="UP001156701"/>
    </source>
</evidence>
<evidence type="ECO:0000313" key="7">
    <source>
        <dbReference type="Proteomes" id="UP001176478"/>
    </source>
</evidence>
<dbReference type="PANTHER" id="PTHR30536">
    <property type="entry name" value="ALTRONATE/GALACTARATE DEHYDRATASE"/>
    <property type="match status" value="1"/>
</dbReference>
<proteinExistence type="inferred from homology"/>
<dbReference type="Pfam" id="PF08666">
    <property type="entry name" value="SAF"/>
    <property type="match status" value="1"/>
</dbReference>
<protein>
    <submittedName>
        <fullName evidence="4">Altronate dehydratase family protein</fullName>
    </submittedName>
</protein>
<reference evidence="5" key="2">
    <citation type="submission" date="2023-07" db="EMBL/GenBank/DDBJ databases">
        <authorList>
            <person name="Yang W."/>
            <person name="Chen J."/>
            <person name="Ji P."/>
            <person name="Hu F."/>
        </authorList>
    </citation>
    <scope>NUCLEOTIDE SEQUENCE</scope>
    <source>
        <strain evidence="5">CRE-138-0111</strain>
    </source>
</reference>
<keyword evidence="2" id="KW-0456">Lyase</keyword>
<dbReference type="InterPro" id="IPR048332">
    <property type="entry name" value="GD_AH_C"/>
</dbReference>
<evidence type="ECO:0000259" key="3">
    <source>
        <dbReference type="SMART" id="SM00858"/>
    </source>
</evidence>
<comment type="similarity">
    <text evidence="1">Belongs to the UxaA family.</text>
</comment>
<sequence length="497" mass="54344">MIKDIIKIHANDNVAVTLTDRQVGETITIDNHSVTLKQDVARGHKIALVPIEKDHNILKYGSPIGHATTAVSAGEHVHTHNIATNLSALNDYEYDPECNLIAATLPDPEVQIYRRNNGDIAVRNEIWVIPTVGCVNALARKMIERFNKQHNEATDIDGVYLYNHTLGCSQLGDDHLTTRTILQDMVKHPNAGGVLVIGLGCENNQVAEFKATLGDFDTDRVKFMVCQQLEDEIEAGVEHLNELYQLVRQDKRVSGKLSEVKFGLECGGSDGLSGITANPLLGCFSDFLVSHNGTTVLTEVPEMFGAEQILMNHCHDQQTFEKTVNMINDFKQYFIAHDQPIYENPSPGNKAGGISTLEEKSLGCTQKAGTSQVMDVLKYGERLTKPGFNLLSAPGNDAIATSALGAAGCHIVLFTTGRGTPYGGFVPTLKIATNNELAAKKPHWIDFNAGALLTGKSMDQLLADFIQHVVKVVNGEQTKNEVNDFRELAIFKMGVTL</sequence>
<dbReference type="Proteomes" id="UP001176478">
    <property type="component" value="Unassembled WGS sequence"/>
</dbReference>
<dbReference type="Proteomes" id="UP001156701">
    <property type="component" value="Unassembled WGS sequence"/>
</dbReference>
<dbReference type="RefSeq" id="WP_210814297.1">
    <property type="nucleotide sequence ID" value="NZ_JARRYG010000002.1"/>
</dbReference>
<accession>A0AA42K0N6</accession>
<name>A0AA42K0N6_9GAMM</name>
<dbReference type="Pfam" id="PF20629">
    <property type="entry name" value="GD_AH_C"/>
    <property type="match status" value="1"/>
</dbReference>
<evidence type="ECO:0000313" key="4">
    <source>
        <dbReference type="EMBL" id="MDG4695087.1"/>
    </source>
</evidence>
<organism evidence="4 6">
    <name type="scientific">Providencia huashanensis</name>
    <dbReference type="NCBI Taxonomy" id="3037798"/>
    <lineage>
        <taxon>Bacteria</taxon>
        <taxon>Pseudomonadati</taxon>
        <taxon>Pseudomonadota</taxon>
        <taxon>Gammaproteobacteria</taxon>
        <taxon>Enterobacterales</taxon>
        <taxon>Morganellaceae</taxon>
        <taxon>Providencia</taxon>
    </lineage>
</organism>
<dbReference type="SMART" id="SM00858">
    <property type="entry name" value="SAF"/>
    <property type="match status" value="1"/>
</dbReference>
<dbReference type="InterPro" id="IPR044144">
    <property type="entry name" value="SAF_UxaA/GarD"/>
</dbReference>
<dbReference type="GO" id="GO:0019698">
    <property type="term" value="P:D-galacturonate catabolic process"/>
    <property type="evidence" value="ECO:0007669"/>
    <property type="project" value="TreeGrafter"/>
</dbReference>
<dbReference type="AlphaFoldDB" id="A0AA42K0N6"/>
<dbReference type="InterPro" id="IPR007392">
    <property type="entry name" value="GD_AH_second"/>
</dbReference>
<comment type="caution">
    <text evidence="4">The sequence shown here is derived from an EMBL/GenBank/DDBJ whole genome shotgun (WGS) entry which is preliminary data.</text>
</comment>
<reference evidence="5" key="3">
    <citation type="journal article" date="2024" name="Int. J. Antimicrob. Agents">
        <title>Identification of a novel Providencia species showing multi-drug-resistant in three patients with hospital-acquired infection.</title>
        <authorList>
            <person name="Yang W."/>
            <person name="Chen J."/>
            <person name="Yang F."/>
            <person name="Ji P."/>
            <person name="Shen S."/>
            <person name="Yin D."/>
            <person name="Hu F."/>
        </authorList>
    </citation>
    <scope>NUCLEOTIDE SEQUENCE</scope>
    <source>
        <strain evidence="5">CRE-138-0111</strain>
    </source>
</reference>
<feature type="domain" description="SAF" evidence="3">
    <location>
        <begin position="12"/>
        <end position="83"/>
    </location>
</feature>
<keyword evidence="7" id="KW-1185">Reference proteome</keyword>